<organism evidence="2 3">
    <name type="scientific">Protopolystoma xenopodis</name>
    <dbReference type="NCBI Taxonomy" id="117903"/>
    <lineage>
        <taxon>Eukaryota</taxon>
        <taxon>Metazoa</taxon>
        <taxon>Spiralia</taxon>
        <taxon>Lophotrochozoa</taxon>
        <taxon>Platyhelminthes</taxon>
        <taxon>Monogenea</taxon>
        <taxon>Polyopisthocotylea</taxon>
        <taxon>Polystomatidea</taxon>
        <taxon>Polystomatidae</taxon>
        <taxon>Protopolystoma</taxon>
    </lineage>
</organism>
<keyword evidence="3" id="KW-1185">Reference proteome</keyword>
<name>A0A448WX35_9PLAT</name>
<dbReference type="Proteomes" id="UP000784294">
    <property type="component" value="Unassembled WGS sequence"/>
</dbReference>
<evidence type="ECO:0000313" key="3">
    <source>
        <dbReference type="Proteomes" id="UP000784294"/>
    </source>
</evidence>
<comment type="caution">
    <text evidence="2">The sequence shown here is derived from an EMBL/GenBank/DDBJ whole genome shotgun (WGS) entry which is preliminary data.</text>
</comment>
<dbReference type="AlphaFoldDB" id="A0A448WX35"/>
<sequence>GHRIIHDRASITPLDPTGDVFGDAEAYIERDDGGGGNGLKFAVPDYCQLDSLGATQLDAVDISSILPYYQVHPGRNRFFCRGRCLMARNVYVFWLSLCLILTVSAFFFAFECRLLAQRLSPAIAIVAVIQFIFVLANFLRTALSDPGVLRRATPAEASYLEGKFGAYYPSIPWTILSPG</sequence>
<accession>A0A448WX35</accession>
<dbReference type="EMBL" id="CAAALY010056347">
    <property type="protein sequence ID" value="VEL22426.1"/>
    <property type="molecule type" value="Genomic_DNA"/>
</dbReference>
<keyword evidence="1" id="KW-1133">Transmembrane helix</keyword>
<evidence type="ECO:0000313" key="2">
    <source>
        <dbReference type="EMBL" id="VEL22426.1"/>
    </source>
</evidence>
<protein>
    <recommendedName>
        <fullName evidence="4">Palmitoyltransferase</fullName>
    </recommendedName>
</protein>
<feature type="transmembrane region" description="Helical" evidence="1">
    <location>
        <begin position="91"/>
        <end position="110"/>
    </location>
</feature>
<dbReference type="OrthoDB" id="4096362at2759"/>
<evidence type="ECO:0008006" key="4">
    <source>
        <dbReference type="Google" id="ProtNLM"/>
    </source>
</evidence>
<reference evidence="2" key="1">
    <citation type="submission" date="2018-11" db="EMBL/GenBank/DDBJ databases">
        <authorList>
            <consortium name="Pathogen Informatics"/>
        </authorList>
    </citation>
    <scope>NUCLEOTIDE SEQUENCE</scope>
</reference>
<proteinExistence type="predicted"/>
<feature type="non-terminal residue" evidence="2">
    <location>
        <position position="1"/>
    </location>
</feature>
<keyword evidence="1" id="KW-0812">Transmembrane</keyword>
<gene>
    <name evidence="2" type="ORF">PXEA_LOCUS15866</name>
</gene>
<evidence type="ECO:0000256" key="1">
    <source>
        <dbReference type="SAM" id="Phobius"/>
    </source>
</evidence>
<feature type="transmembrane region" description="Helical" evidence="1">
    <location>
        <begin position="122"/>
        <end position="143"/>
    </location>
</feature>
<keyword evidence="1" id="KW-0472">Membrane</keyword>